<comment type="caution">
    <text evidence="1">The sequence shown here is derived from an EMBL/GenBank/DDBJ whole genome shotgun (WGS) entry which is preliminary data.</text>
</comment>
<dbReference type="EMBL" id="LCLU01000012">
    <property type="protein sequence ID" value="KKU22402.1"/>
    <property type="molecule type" value="Genomic_DNA"/>
</dbReference>
<gene>
    <name evidence="1" type="ORF">UX33_C0012G0006</name>
</gene>
<evidence type="ECO:0000313" key="2">
    <source>
        <dbReference type="Proteomes" id="UP000034569"/>
    </source>
</evidence>
<protein>
    <submittedName>
        <fullName evidence="1">Uncharacterized protein</fullName>
    </submittedName>
</protein>
<dbReference type="AlphaFoldDB" id="A0A0G1NPZ9"/>
<name>A0A0G1NPZ9_9BACT</name>
<dbReference type="Proteomes" id="UP000034569">
    <property type="component" value="Unassembled WGS sequence"/>
</dbReference>
<reference evidence="1 2" key="1">
    <citation type="journal article" date="2015" name="Nature">
        <title>rRNA introns, odd ribosomes, and small enigmatic genomes across a large radiation of phyla.</title>
        <authorList>
            <person name="Brown C.T."/>
            <person name="Hug L.A."/>
            <person name="Thomas B.C."/>
            <person name="Sharon I."/>
            <person name="Castelle C.J."/>
            <person name="Singh A."/>
            <person name="Wilkins M.J."/>
            <person name="Williams K.H."/>
            <person name="Banfield J.F."/>
        </authorList>
    </citation>
    <scope>NUCLEOTIDE SEQUENCE [LARGE SCALE GENOMIC DNA]</scope>
</reference>
<proteinExistence type="predicted"/>
<accession>A0A0G1NPZ9</accession>
<sequence length="121" mass="13402">MNTGNPKIISLDLTACCALREGFEKNQNIMLYLNHEFDPARVIFYQNTLSKFDIGIQLAGNGEAAEIFSIVAEAEKKRLLKKLAENNKFKPECGLCSAHQHLKALDRTLEMLGSLAPVGHA</sequence>
<evidence type="ECO:0000313" key="1">
    <source>
        <dbReference type="EMBL" id="KKU22402.1"/>
    </source>
</evidence>
<organism evidence="1 2">
    <name type="scientific">Candidatus Azambacteria bacterium GW2011_GWC1_46_13</name>
    <dbReference type="NCBI Taxonomy" id="1618619"/>
    <lineage>
        <taxon>Bacteria</taxon>
        <taxon>Candidatus Azamiibacteriota</taxon>
    </lineage>
</organism>